<proteinExistence type="predicted"/>
<keyword evidence="10" id="KW-0460">Magnesium</keyword>
<keyword evidence="9" id="KW-0547">Nucleotide-binding</keyword>
<feature type="domain" description="Ig-like" evidence="14">
    <location>
        <begin position="182"/>
        <end position="268"/>
    </location>
</feature>
<dbReference type="Gene3D" id="2.60.40.10">
    <property type="entry name" value="Immunoglobulins"/>
    <property type="match status" value="6"/>
</dbReference>
<dbReference type="GO" id="GO:0050808">
    <property type="term" value="P:synapse organization"/>
    <property type="evidence" value="ECO:0007669"/>
    <property type="project" value="TreeGrafter"/>
</dbReference>
<dbReference type="PROSITE" id="PS50835">
    <property type="entry name" value="IG_LIKE"/>
    <property type="match status" value="6"/>
</dbReference>
<dbReference type="SMART" id="SM00409">
    <property type="entry name" value="IG"/>
    <property type="match status" value="6"/>
</dbReference>
<dbReference type="GO" id="GO:0030424">
    <property type="term" value="C:axon"/>
    <property type="evidence" value="ECO:0007669"/>
    <property type="project" value="TreeGrafter"/>
</dbReference>
<evidence type="ECO:0000256" key="1">
    <source>
        <dbReference type="ARBA" id="ARBA00004167"/>
    </source>
</evidence>
<evidence type="ECO:0000256" key="7">
    <source>
        <dbReference type="ARBA" id="ARBA00023319"/>
    </source>
</evidence>
<comment type="caution">
    <text evidence="15">The sequence shown here is derived from an EMBL/GenBank/DDBJ whole genome shotgun (WGS) entry which is preliminary data.</text>
</comment>
<dbReference type="InterPro" id="IPR003599">
    <property type="entry name" value="Ig_sub"/>
</dbReference>
<dbReference type="Gene3D" id="1.10.510.10">
    <property type="entry name" value="Transferase(Phosphotransferase) domain 1"/>
    <property type="match status" value="1"/>
</dbReference>
<dbReference type="SUPFAM" id="SSF48726">
    <property type="entry name" value="Immunoglobulin"/>
    <property type="match status" value="6"/>
</dbReference>
<keyword evidence="16" id="KW-1185">Reference proteome</keyword>
<comment type="subcellular location">
    <subcellularLocation>
        <location evidence="1">Membrane</location>
        <topology evidence="1">Single-pass membrane protein</topology>
    </subcellularLocation>
</comment>
<dbReference type="AlphaFoldDB" id="A0A8J5K0U1"/>
<feature type="domain" description="Ig-like" evidence="14">
    <location>
        <begin position="369"/>
        <end position="451"/>
    </location>
</feature>
<keyword evidence="2 12" id="KW-0812">Transmembrane</keyword>
<feature type="region of interest" description="Disordered" evidence="11">
    <location>
        <begin position="834"/>
        <end position="870"/>
    </location>
</feature>
<feature type="binding site" evidence="10">
    <location>
        <position position="1054"/>
    </location>
    <ligand>
        <name>Mg(2+)</name>
        <dbReference type="ChEBI" id="CHEBI:18420"/>
    </ligand>
</feature>
<keyword evidence="6" id="KW-0325">Glycoprotein</keyword>
<dbReference type="InterPro" id="IPR007110">
    <property type="entry name" value="Ig-like_dom"/>
</dbReference>
<feature type="domain" description="Ig-like" evidence="14">
    <location>
        <begin position="277"/>
        <end position="366"/>
    </location>
</feature>
<feature type="region of interest" description="Disordered" evidence="11">
    <location>
        <begin position="761"/>
        <end position="811"/>
    </location>
</feature>
<dbReference type="Proteomes" id="UP000747542">
    <property type="component" value="Unassembled WGS sequence"/>
</dbReference>
<dbReference type="EMBL" id="JAHLQT010024345">
    <property type="protein sequence ID" value="KAG7165393.1"/>
    <property type="molecule type" value="Genomic_DNA"/>
</dbReference>
<dbReference type="GO" id="GO:0046872">
    <property type="term" value="F:metal ion binding"/>
    <property type="evidence" value="ECO:0007669"/>
    <property type="project" value="UniProtKB-KW"/>
</dbReference>
<dbReference type="PANTHER" id="PTHR45080:SF21">
    <property type="entry name" value="INACTIVE TYROSINE-PROTEIN KINASE 7"/>
    <property type="match status" value="1"/>
</dbReference>
<dbReference type="GO" id="GO:0004713">
    <property type="term" value="F:protein tyrosine kinase activity"/>
    <property type="evidence" value="ECO:0007669"/>
    <property type="project" value="InterPro"/>
</dbReference>
<evidence type="ECO:0000256" key="6">
    <source>
        <dbReference type="ARBA" id="ARBA00023180"/>
    </source>
</evidence>
<feature type="compositionally biased region" description="Polar residues" evidence="11">
    <location>
        <begin position="839"/>
        <end position="868"/>
    </location>
</feature>
<dbReference type="InterPro" id="IPR000719">
    <property type="entry name" value="Prot_kinase_dom"/>
</dbReference>
<dbReference type="InterPro" id="IPR003598">
    <property type="entry name" value="Ig_sub2"/>
</dbReference>
<organism evidence="15 16">
    <name type="scientific">Homarus americanus</name>
    <name type="common">American lobster</name>
    <dbReference type="NCBI Taxonomy" id="6706"/>
    <lineage>
        <taxon>Eukaryota</taxon>
        <taxon>Metazoa</taxon>
        <taxon>Ecdysozoa</taxon>
        <taxon>Arthropoda</taxon>
        <taxon>Crustacea</taxon>
        <taxon>Multicrustacea</taxon>
        <taxon>Malacostraca</taxon>
        <taxon>Eumalacostraca</taxon>
        <taxon>Eucarida</taxon>
        <taxon>Decapoda</taxon>
        <taxon>Pleocyemata</taxon>
        <taxon>Astacidea</taxon>
        <taxon>Nephropoidea</taxon>
        <taxon>Nephropidae</taxon>
        <taxon>Homarus</taxon>
    </lineage>
</organism>
<keyword evidence="3 12" id="KW-1133">Transmembrane helix</keyword>
<dbReference type="Pfam" id="PF07714">
    <property type="entry name" value="PK_Tyr_Ser-Thr"/>
    <property type="match status" value="1"/>
</dbReference>
<evidence type="ECO:0000256" key="5">
    <source>
        <dbReference type="ARBA" id="ARBA00023157"/>
    </source>
</evidence>
<keyword evidence="15" id="KW-0418">Kinase</keyword>
<feature type="domain" description="Ig-like" evidence="14">
    <location>
        <begin position="565"/>
        <end position="652"/>
    </location>
</feature>
<dbReference type="InterPro" id="IPR011009">
    <property type="entry name" value="Kinase-like_dom_sf"/>
</dbReference>
<feature type="region of interest" description="Disordered" evidence="11">
    <location>
        <begin position="876"/>
        <end position="895"/>
    </location>
</feature>
<name>A0A8J5K0U1_HOMAM</name>
<dbReference type="InterPro" id="IPR050958">
    <property type="entry name" value="Cell_Adh-Cytoskel_Orgn"/>
</dbReference>
<evidence type="ECO:0000256" key="3">
    <source>
        <dbReference type="ARBA" id="ARBA00022989"/>
    </source>
</evidence>
<evidence type="ECO:0000256" key="8">
    <source>
        <dbReference type="PIRSR" id="PIRSR000615-1"/>
    </source>
</evidence>
<dbReference type="Pfam" id="PF13927">
    <property type="entry name" value="Ig_3"/>
    <property type="match status" value="4"/>
</dbReference>
<feature type="region of interest" description="Disordered" evidence="11">
    <location>
        <begin position="117"/>
        <end position="143"/>
    </location>
</feature>
<dbReference type="InterPro" id="IPR001245">
    <property type="entry name" value="Ser-Thr/Tyr_kinase_cat_dom"/>
</dbReference>
<feature type="binding site" evidence="9">
    <location>
        <position position="1053"/>
    </location>
    <ligand>
        <name>ATP</name>
        <dbReference type="ChEBI" id="CHEBI:30616"/>
    </ligand>
</feature>
<evidence type="ECO:0000256" key="11">
    <source>
        <dbReference type="SAM" id="MobiDB-lite"/>
    </source>
</evidence>
<evidence type="ECO:0000256" key="9">
    <source>
        <dbReference type="PIRSR" id="PIRSR000615-2"/>
    </source>
</evidence>
<keyword evidence="10" id="KW-0479">Metal-binding</keyword>
<keyword evidence="5" id="KW-1015">Disulfide bond</keyword>
<keyword evidence="7" id="KW-0393">Immunoglobulin domain</keyword>
<evidence type="ECO:0000313" key="15">
    <source>
        <dbReference type="EMBL" id="KAG7165393.1"/>
    </source>
</evidence>
<sequence>MGGVAEESRVVLADPKDLSTVRPGSSLKLRCRVDGGPELYYSWRRNGEALAEVAGFTLSRRKLTISTFDAASHNGVYTCAATIYKHSGALHQSVRPAYLTSTTAHIPFILSIHGKSPSSSPPLPSPTFSSSSASPLPSPPTPPPLPPSFVIHVRVTGTRVRGTPGFLCVMVRPSITLDTGVPSVVVVPESVVVGPGRRAALHCSYEDHTTILWYLQDSGPLTNTSRHQVLTNGTVVIWAATLGDEGVYRCEGVHPYRAHRASYAASLTLAYLDTHSPPVLEPDATIRNTHVVGLGGRLRVVCLPPAGLPHPQVSWETPHLLEDSSFRVEGAALLVEDATFAQAGNYTCVASNLAGNTSVSLQLVVTRKPEAQLVTSRVSVLEEETARLECRVDASPRPFTNVSWIRNNNPVSVDDYRVMVTGMEDEMTEGVSVLRIRWVRLQDEGLYACVVITAGHPPLQTPPIKLTVTERLKFAPLPHDVRVEVGANISIPCEARGADSPIITWHHVSANKLVDVGKKENMLSVDGRLEVAGAELKDSGQYMCVAASIQGSINTTISLTVIESPVLEWVTQGPVQVDKGGTLVLECHARGSPRPSIHWDYNHTTNALDLERVEVHGNGTLQLTGVRQEDGGVYGCTAGNMGGLVRAEISISSSGESSQLLGRTVGVAVGGAAAYMALVGAMLIYCRQRRQRLKHTPQHIRADVPLPPVEVPELHSLHREAGPGLALHAVYASPRHAVNDTLENIPDKLIGFEFVDDDTESDEDFCVPLSDGNEEAQNPEEQEKLVYSAPPGGSGDQDTRDVGTGTTITGSRMDTSCQVQLSQVSTHTLGTSTHLGLSQASTRTLGGSSISTQHSSPLQPNSSPSAQSAIHAGPSENMYVKPESNHAGNPLSHDNSIIQRENLQVLLTLGRGEFGDVQLARLRTSSEECDGEDAPPDPEALVMVKVVSTRDEALLAEVCREAAMFGGPSHINVVTTLGLCTSHTPHLLVTQYTDWGDMKQFLLATRKESPRPLGSLRPPPLTHTQCLNLSLQVAEGLEYLSGRRHTHRDVAARNCLITSTLQVKLASPALTRDAYAAEYCTYRNQVLPVRWLAQEALMEEEYSMKSSVFSWAWLVWEVLTQAAIPHSHLSDHQVIASSERGELECTAPPRTPADLESLLAGCWQLSPKARPSIHTVVDTLKAMT</sequence>
<reference evidence="15" key="1">
    <citation type="journal article" date="2021" name="Sci. Adv.">
        <title>The American lobster genome reveals insights on longevity, neural, and immune adaptations.</title>
        <authorList>
            <person name="Polinski J.M."/>
            <person name="Zimin A.V."/>
            <person name="Clark K.F."/>
            <person name="Kohn A.B."/>
            <person name="Sadowski N."/>
            <person name="Timp W."/>
            <person name="Ptitsyn A."/>
            <person name="Khanna P."/>
            <person name="Romanova D.Y."/>
            <person name="Williams P."/>
            <person name="Greenwood S.J."/>
            <person name="Moroz L.L."/>
            <person name="Walt D.R."/>
            <person name="Bodnar A.G."/>
        </authorList>
    </citation>
    <scope>NUCLEOTIDE SEQUENCE</scope>
    <source>
        <strain evidence="15">GMGI-L3</strain>
    </source>
</reference>
<accession>A0A8J5K0U1</accession>
<dbReference type="GO" id="GO:0007156">
    <property type="term" value="P:homophilic cell adhesion via plasma membrane adhesion molecules"/>
    <property type="evidence" value="ECO:0007669"/>
    <property type="project" value="TreeGrafter"/>
</dbReference>
<dbReference type="SMART" id="SM00219">
    <property type="entry name" value="TyrKc"/>
    <property type="match status" value="1"/>
</dbReference>
<evidence type="ECO:0000259" key="14">
    <source>
        <dbReference type="PROSITE" id="PS50835"/>
    </source>
</evidence>
<feature type="domain" description="Ig-like" evidence="14">
    <location>
        <begin position="8"/>
        <end position="95"/>
    </location>
</feature>
<dbReference type="GO" id="GO:0008046">
    <property type="term" value="F:axon guidance receptor activity"/>
    <property type="evidence" value="ECO:0007669"/>
    <property type="project" value="TreeGrafter"/>
</dbReference>
<dbReference type="SUPFAM" id="SSF56112">
    <property type="entry name" value="Protein kinase-like (PK-like)"/>
    <property type="match status" value="1"/>
</dbReference>
<feature type="domain" description="Ig-like" evidence="14">
    <location>
        <begin position="462"/>
        <end position="560"/>
    </location>
</feature>
<keyword evidence="4 12" id="KW-0472">Membrane</keyword>
<dbReference type="GO" id="GO:0019199">
    <property type="term" value="F:transmembrane receptor protein kinase activity"/>
    <property type="evidence" value="ECO:0007669"/>
    <property type="project" value="UniProtKB-ARBA"/>
</dbReference>
<feature type="active site" description="Proton acceptor" evidence="8">
    <location>
        <position position="1049"/>
    </location>
</feature>
<feature type="compositionally biased region" description="Low complexity" evidence="11">
    <location>
        <begin position="126"/>
        <end position="135"/>
    </location>
</feature>
<dbReference type="PROSITE" id="PS50011">
    <property type="entry name" value="PROTEIN_KINASE_DOM"/>
    <property type="match status" value="1"/>
</dbReference>
<dbReference type="GO" id="GO:0043025">
    <property type="term" value="C:neuronal cell body"/>
    <property type="evidence" value="ECO:0007669"/>
    <property type="project" value="TreeGrafter"/>
</dbReference>
<keyword evidence="9" id="KW-0067">ATP-binding</keyword>
<dbReference type="CDD" id="cd00096">
    <property type="entry name" value="Ig"/>
    <property type="match status" value="1"/>
</dbReference>
<gene>
    <name evidence="15" type="primary">PTK7-L</name>
    <name evidence="15" type="ORF">Hamer_G007220</name>
</gene>
<evidence type="ECO:0000313" key="16">
    <source>
        <dbReference type="Proteomes" id="UP000747542"/>
    </source>
</evidence>
<feature type="transmembrane region" description="Helical" evidence="12">
    <location>
        <begin position="660"/>
        <end position="685"/>
    </location>
</feature>
<evidence type="ECO:0000259" key="13">
    <source>
        <dbReference type="PROSITE" id="PS50011"/>
    </source>
</evidence>
<protein>
    <submittedName>
        <fullName evidence="15">Inactive tyrosine-protein kinase 7-like</fullName>
    </submittedName>
</protein>
<dbReference type="GO" id="GO:0005886">
    <property type="term" value="C:plasma membrane"/>
    <property type="evidence" value="ECO:0007669"/>
    <property type="project" value="TreeGrafter"/>
</dbReference>
<evidence type="ECO:0000256" key="4">
    <source>
        <dbReference type="ARBA" id="ARBA00023136"/>
    </source>
</evidence>
<dbReference type="SMART" id="SM00408">
    <property type="entry name" value="IGc2"/>
    <property type="match status" value="6"/>
</dbReference>
<dbReference type="GO" id="GO:0005524">
    <property type="term" value="F:ATP binding"/>
    <property type="evidence" value="ECO:0007669"/>
    <property type="project" value="UniProtKB-KW"/>
</dbReference>
<dbReference type="Pfam" id="PF07679">
    <property type="entry name" value="I-set"/>
    <property type="match status" value="2"/>
</dbReference>
<evidence type="ECO:0000256" key="2">
    <source>
        <dbReference type="ARBA" id="ARBA00022692"/>
    </source>
</evidence>
<keyword evidence="15" id="KW-0808">Transferase</keyword>
<evidence type="ECO:0000256" key="10">
    <source>
        <dbReference type="PIRSR" id="PIRSR000615-3"/>
    </source>
</evidence>
<dbReference type="InterPro" id="IPR013783">
    <property type="entry name" value="Ig-like_fold"/>
</dbReference>
<dbReference type="InterPro" id="IPR013098">
    <property type="entry name" value="Ig_I-set"/>
</dbReference>
<feature type="domain" description="Protein kinase" evidence="13">
    <location>
        <begin position="903"/>
        <end position="1184"/>
    </location>
</feature>
<dbReference type="InterPro" id="IPR036179">
    <property type="entry name" value="Ig-like_dom_sf"/>
</dbReference>
<dbReference type="PRINTS" id="PR00109">
    <property type="entry name" value="TYRKINASE"/>
</dbReference>
<dbReference type="PANTHER" id="PTHR45080">
    <property type="entry name" value="CONTACTIN 5"/>
    <property type="match status" value="1"/>
</dbReference>
<dbReference type="InterPro" id="IPR020635">
    <property type="entry name" value="Tyr_kinase_cat_dom"/>
</dbReference>
<evidence type="ECO:0000256" key="12">
    <source>
        <dbReference type="SAM" id="Phobius"/>
    </source>
</evidence>